<evidence type="ECO:0000256" key="1">
    <source>
        <dbReference type="ARBA" id="ARBA00004245"/>
    </source>
</evidence>
<protein>
    <recommendedName>
        <fullName evidence="9">ASD2 domain-containing protein</fullName>
    </recommendedName>
</protein>
<dbReference type="InterPro" id="IPR014800">
    <property type="entry name" value="ASD1_dom"/>
</dbReference>
<evidence type="ECO:0000313" key="11">
    <source>
        <dbReference type="Proteomes" id="UP001046870"/>
    </source>
</evidence>
<dbReference type="GO" id="GO:0016324">
    <property type="term" value="C:apical plasma membrane"/>
    <property type="evidence" value="ECO:0007669"/>
    <property type="project" value="TreeGrafter"/>
</dbReference>
<dbReference type="Proteomes" id="UP001046870">
    <property type="component" value="Chromosome 14"/>
</dbReference>
<comment type="similarity">
    <text evidence="2">Belongs to the shroom family.</text>
</comment>
<organism evidence="10 11">
    <name type="scientific">Megalops atlanticus</name>
    <name type="common">Tarpon</name>
    <name type="synonym">Clupea gigantea</name>
    <dbReference type="NCBI Taxonomy" id="7932"/>
    <lineage>
        <taxon>Eukaryota</taxon>
        <taxon>Metazoa</taxon>
        <taxon>Chordata</taxon>
        <taxon>Craniata</taxon>
        <taxon>Vertebrata</taxon>
        <taxon>Euteleostomi</taxon>
        <taxon>Actinopterygii</taxon>
        <taxon>Neopterygii</taxon>
        <taxon>Teleostei</taxon>
        <taxon>Elopiformes</taxon>
        <taxon>Megalopidae</taxon>
        <taxon>Megalops</taxon>
    </lineage>
</organism>
<comment type="subcellular location">
    <subcellularLocation>
        <location evidence="1">Cytoplasm</location>
        <location evidence="1">Cytoskeleton</location>
    </subcellularLocation>
</comment>
<dbReference type="InterPro" id="IPR027685">
    <property type="entry name" value="Shroom_fam"/>
</dbReference>
<keyword evidence="6" id="KW-0206">Cytoskeleton</keyword>
<dbReference type="GO" id="GO:0007015">
    <property type="term" value="P:actin filament organization"/>
    <property type="evidence" value="ECO:0007669"/>
    <property type="project" value="TreeGrafter"/>
</dbReference>
<dbReference type="GO" id="GO:0043296">
    <property type="term" value="C:apical junction complex"/>
    <property type="evidence" value="ECO:0007669"/>
    <property type="project" value="TreeGrafter"/>
</dbReference>
<comment type="caution">
    <text evidence="10">The sequence shown here is derived from an EMBL/GenBank/DDBJ whole genome shotgun (WGS) entry which is preliminary data.</text>
</comment>
<feature type="domain" description="ASD2" evidence="9">
    <location>
        <begin position="559"/>
        <end position="837"/>
    </location>
</feature>
<evidence type="ECO:0000256" key="3">
    <source>
        <dbReference type="ARBA" id="ARBA00022490"/>
    </source>
</evidence>
<dbReference type="GO" id="GO:0030864">
    <property type="term" value="C:cortical actin cytoskeleton"/>
    <property type="evidence" value="ECO:0007669"/>
    <property type="project" value="TreeGrafter"/>
</dbReference>
<evidence type="ECO:0000256" key="2">
    <source>
        <dbReference type="ARBA" id="ARBA00006469"/>
    </source>
</evidence>
<evidence type="ECO:0000256" key="5">
    <source>
        <dbReference type="ARBA" id="ARBA00023203"/>
    </source>
</evidence>
<feature type="region of interest" description="Disordered" evidence="8">
    <location>
        <begin position="407"/>
        <end position="436"/>
    </location>
</feature>
<evidence type="ECO:0000256" key="4">
    <source>
        <dbReference type="ARBA" id="ARBA00022701"/>
    </source>
</evidence>
<dbReference type="Pfam" id="PF08687">
    <property type="entry name" value="ASD2"/>
    <property type="match status" value="1"/>
</dbReference>
<evidence type="ECO:0000256" key="6">
    <source>
        <dbReference type="ARBA" id="ARBA00023212"/>
    </source>
</evidence>
<gene>
    <name evidence="10" type="ORF">MATL_G00169640</name>
</gene>
<keyword evidence="7" id="KW-0175">Coiled coil</keyword>
<keyword evidence="11" id="KW-1185">Reference proteome</keyword>
<feature type="coiled-coil region" evidence="7">
    <location>
        <begin position="771"/>
        <end position="835"/>
    </location>
</feature>
<dbReference type="EMBL" id="JAFDVH010000014">
    <property type="protein sequence ID" value="KAG7464810.1"/>
    <property type="molecule type" value="Genomic_DNA"/>
</dbReference>
<dbReference type="PANTHER" id="PTHR15012:SF37">
    <property type="entry name" value="PROTEIN SHROOM1"/>
    <property type="match status" value="1"/>
</dbReference>
<dbReference type="OrthoDB" id="10063560at2759"/>
<proteinExistence type="inferred from homology"/>
<keyword evidence="4" id="KW-0493">Microtubule</keyword>
<dbReference type="GO" id="GO:0051015">
    <property type="term" value="F:actin filament binding"/>
    <property type="evidence" value="ECO:0007669"/>
    <property type="project" value="InterPro"/>
</dbReference>
<sequence length="838" mass="93344">MMTINTDRFRRRGGMWPTMEQRKLCYSDPETLHQVEDMPIHKQCRSMSNQAEGLLSNDDPGTHGLVASRRKMFETKGRALSASSISKTTLKQIQNKVLEEYVELKTGHKMAEPQKANAPTLGQRHSVAWQPSDSAPRPLTGNTEARRKLTRPLSADRLLDDSYSSILCGQFTSTTSSEPARFSGWKETSQSVSGKSASAEGHFDQPEPLGSHTSTPHTCQIEKNIGEALPVSNVQASSPQKKVQGEIAGRKLQVLSGQEACHTWAKVPRGKSMEELAVPGVGEPLVPRKSLEHFDQLHSSRAMQDREERNASLKAREQRSQGHAQRKPFFKQESAPQLRLRENAQGEDRSLKVNSGVSDWAVPPVSPLSPPGRTHSKSSPSLTGPAESFLSSEFPLPLCPLTQGALHRESSRTKTAFPPSLSKGPSESWSSHSIKTSPPAQSLLLELSVDDPEDIQIPTFSQGVCLSHGVTTDSDSWLITLEAGRNEGEGQLSPCSDTSLREGQYLVPKSQAASTAPVTERETINTTQMEVSREDEDEDEGVSVDEPEAPVSQAESEWKKLVEDVIAKDRSLAHVLFPVTNRTTTVTLMEQLLSEDTLLMEEHYRRKQAQSTGSSERNKYRYEIVERAGKISSSDIDYPAPRAPVQQTSHTEDKGASDVTEKKRLLAACISGHLQLLEQQRAALREEMQANGEWAEAVDALVREGCPPAEHERYAQFVRDLERAVGLLLCLSARLARVRNALSSVDQHTDEEERQSLDKRYHLLCKQRDDAKELKDNLARRERLVSAALAKHLSPQQLRDCRRFVQTKASLLIQRKDLEERQDLWEERLRSLLSSMTP</sequence>
<evidence type="ECO:0000256" key="8">
    <source>
        <dbReference type="SAM" id="MobiDB-lite"/>
    </source>
</evidence>
<feature type="compositionally biased region" description="Polar residues" evidence="8">
    <location>
        <begin position="423"/>
        <end position="436"/>
    </location>
</feature>
<keyword evidence="5" id="KW-0009">Actin-binding</keyword>
<dbReference type="PROSITE" id="PS51307">
    <property type="entry name" value="ASD2"/>
    <property type="match status" value="1"/>
</dbReference>
<feature type="region of interest" description="Disordered" evidence="8">
    <location>
        <begin position="111"/>
        <end position="152"/>
    </location>
</feature>
<name>A0A9D3T194_MEGAT</name>
<feature type="compositionally biased region" description="Acidic residues" evidence="8">
    <location>
        <begin position="533"/>
        <end position="548"/>
    </location>
</feature>
<dbReference type="GO" id="GO:0005874">
    <property type="term" value="C:microtubule"/>
    <property type="evidence" value="ECO:0007669"/>
    <property type="project" value="UniProtKB-KW"/>
</dbReference>
<feature type="compositionally biased region" description="Polar residues" evidence="8">
    <location>
        <begin position="186"/>
        <end position="196"/>
    </location>
</feature>
<evidence type="ECO:0000259" key="9">
    <source>
        <dbReference type="PROSITE" id="PS51307"/>
    </source>
</evidence>
<evidence type="ECO:0000256" key="7">
    <source>
        <dbReference type="SAM" id="Coils"/>
    </source>
</evidence>
<feature type="compositionally biased region" description="Basic and acidic residues" evidence="8">
    <location>
        <begin position="339"/>
        <end position="351"/>
    </location>
</feature>
<accession>A0A9D3T194</accession>
<dbReference type="InterPro" id="IPR014799">
    <property type="entry name" value="ASD2_dom"/>
</dbReference>
<evidence type="ECO:0000313" key="10">
    <source>
        <dbReference type="EMBL" id="KAG7464810.1"/>
    </source>
</evidence>
<dbReference type="Gene3D" id="6.10.250.3120">
    <property type="match status" value="1"/>
</dbReference>
<dbReference type="PANTHER" id="PTHR15012">
    <property type="entry name" value="APICAL PROTEIN/SHROOM-RELATED"/>
    <property type="match status" value="1"/>
</dbReference>
<feature type="compositionally biased region" description="Basic and acidic residues" evidence="8">
    <location>
        <begin position="297"/>
        <end position="320"/>
    </location>
</feature>
<feature type="region of interest" description="Disordered" evidence="8">
    <location>
        <begin position="635"/>
        <end position="658"/>
    </location>
</feature>
<keyword evidence="3" id="KW-0963">Cytoplasm</keyword>
<feature type="region of interest" description="Disordered" evidence="8">
    <location>
        <begin position="174"/>
        <end position="215"/>
    </location>
</feature>
<reference evidence="10" key="1">
    <citation type="submission" date="2021-01" db="EMBL/GenBank/DDBJ databases">
        <authorList>
            <person name="Zahm M."/>
            <person name="Roques C."/>
            <person name="Cabau C."/>
            <person name="Klopp C."/>
            <person name="Donnadieu C."/>
            <person name="Jouanno E."/>
            <person name="Lampietro C."/>
            <person name="Louis A."/>
            <person name="Herpin A."/>
            <person name="Echchiki A."/>
            <person name="Berthelot C."/>
            <person name="Parey E."/>
            <person name="Roest-Crollius H."/>
            <person name="Braasch I."/>
            <person name="Postlethwait J."/>
            <person name="Bobe J."/>
            <person name="Montfort J."/>
            <person name="Bouchez O."/>
            <person name="Begum T."/>
            <person name="Mejri S."/>
            <person name="Adams A."/>
            <person name="Chen W.-J."/>
            <person name="Guiguen Y."/>
        </authorList>
    </citation>
    <scope>NUCLEOTIDE SEQUENCE</scope>
    <source>
        <strain evidence="10">YG-15Mar2019-1</strain>
        <tissue evidence="10">Brain</tissue>
    </source>
</reference>
<feature type="region of interest" description="Disordered" evidence="8">
    <location>
        <begin position="509"/>
        <end position="556"/>
    </location>
</feature>
<feature type="region of interest" description="Disordered" evidence="8">
    <location>
        <begin position="297"/>
        <end position="388"/>
    </location>
</feature>
<dbReference type="GO" id="GO:0005912">
    <property type="term" value="C:adherens junction"/>
    <property type="evidence" value="ECO:0007669"/>
    <property type="project" value="TreeGrafter"/>
</dbReference>
<dbReference type="Pfam" id="PF08688">
    <property type="entry name" value="ASD1"/>
    <property type="match status" value="1"/>
</dbReference>
<dbReference type="AlphaFoldDB" id="A0A9D3T194"/>